<protein>
    <submittedName>
        <fullName evidence="2">General stress protein 26</fullName>
    </submittedName>
</protein>
<dbReference type="Gene3D" id="2.30.110.10">
    <property type="entry name" value="Electron Transport, Fmn-binding Protein, Chain A"/>
    <property type="match status" value="1"/>
</dbReference>
<sequence length="167" mass="19003">MGDKILTAAEAEEEFWDHLKKSNTGMLGLDQPGYHSQPMTAFREEETGVIWFFTRDETDLARDARIPGQTAMFTYGSKDQEVWACIHGSLSAVHDQERIDRYWNPILAAWYPNGKDDPHLTLLRFVADDGRIWVSKQGPIRFFYEVAKANLTKTLPDVGGVVDVKLN</sequence>
<keyword evidence="3" id="KW-1185">Reference proteome</keyword>
<dbReference type="SUPFAM" id="SSF50475">
    <property type="entry name" value="FMN-binding split barrel"/>
    <property type="match status" value="1"/>
</dbReference>
<organism evidence="2 3">
    <name type="scientific">Brevundimonas lenta</name>
    <dbReference type="NCBI Taxonomy" id="424796"/>
    <lineage>
        <taxon>Bacteria</taxon>
        <taxon>Pseudomonadati</taxon>
        <taxon>Pseudomonadota</taxon>
        <taxon>Alphaproteobacteria</taxon>
        <taxon>Caulobacterales</taxon>
        <taxon>Caulobacteraceae</taxon>
        <taxon>Brevundimonas</taxon>
    </lineage>
</organism>
<dbReference type="PANTHER" id="PTHR34818:SF1">
    <property type="entry name" value="PROTEIN BLI-3"/>
    <property type="match status" value="1"/>
</dbReference>
<evidence type="ECO:0000313" key="3">
    <source>
        <dbReference type="Proteomes" id="UP000529946"/>
    </source>
</evidence>
<accession>A0A7W6JAZ1</accession>
<dbReference type="RefSeq" id="WP_183202828.1">
    <property type="nucleotide sequence ID" value="NZ_BAAAER010000005.1"/>
</dbReference>
<dbReference type="PANTHER" id="PTHR34818">
    <property type="entry name" value="PROTEIN BLI-3"/>
    <property type="match status" value="1"/>
</dbReference>
<dbReference type="InterPro" id="IPR052917">
    <property type="entry name" value="Stress-Dev_Protein"/>
</dbReference>
<dbReference type="Proteomes" id="UP000529946">
    <property type="component" value="Unassembled WGS sequence"/>
</dbReference>
<proteinExistence type="predicted"/>
<comment type="caution">
    <text evidence="2">The sequence shown here is derived from an EMBL/GenBank/DDBJ whole genome shotgun (WGS) entry which is preliminary data.</text>
</comment>
<evidence type="ECO:0000313" key="2">
    <source>
        <dbReference type="EMBL" id="MBB4081789.1"/>
    </source>
</evidence>
<reference evidence="2 3" key="1">
    <citation type="submission" date="2020-08" db="EMBL/GenBank/DDBJ databases">
        <title>Genomic Encyclopedia of Type Strains, Phase IV (KMG-IV): sequencing the most valuable type-strain genomes for metagenomic binning, comparative biology and taxonomic classification.</title>
        <authorList>
            <person name="Goeker M."/>
        </authorList>
    </citation>
    <scope>NUCLEOTIDE SEQUENCE [LARGE SCALE GENOMIC DNA]</scope>
    <source>
        <strain evidence="2 3">DSM 23960</strain>
    </source>
</reference>
<evidence type="ECO:0000259" key="1">
    <source>
        <dbReference type="Pfam" id="PF16242"/>
    </source>
</evidence>
<gene>
    <name evidence="2" type="ORF">GGR12_000628</name>
</gene>
<dbReference type="Pfam" id="PF16242">
    <property type="entry name" value="Pyrid_ox_like"/>
    <property type="match status" value="1"/>
</dbReference>
<dbReference type="InterPro" id="IPR012349">
    <property type="entry name" value="Split_barrel_FMN-bd"/>
</dbReference>
<name>A0A7W6JAZ1_9CAUL</name>
<dbReference type="InterPro" id="IPR038725">
    <property type="entry name" value="YdaG_split_barrel_FMN-bd"/>
</dbReference>
<dbReference type="EMBL" id="JACIDM010000001">
    <property type="protein sequence ID" value="MBB4081789.1"/>
    <property type="molecule type" value="Genomic_DNA"/>
</dbReference>
<dbReference type="AlphaFoldDB" id="A0A7W6JAZ1"/>
<feature type="domain" description="General stress protein FMN-binding split barrel" evidence="1">
    <location>
        <begin position="10"/>
        <end position="157"/>
    </location>
</feature>